<reference evidence="1" key="1">
    <citation type="submission" date="2023-01" db="EMBL/GenBank/DDBJ databases">
        <title>Genome assembly of the deep-sea coral Lophelia pertusa.</title>
        <authorList>
            <person name="Herrera S."/>
            <person name="Cordes E."/>
        </authorList>
    </citation>
    <scope>NUCLEOTIDE SEQUENCE</scope>
    <source>
        <strain evidence="1">USNM1676648</strain>
        <tissue evidence="1">Polyp</tissue>
    </source>
</reference>
<proteinExistence type="predicted"/>
<name>A0A9W9YJ57_9CNID</name>
<keyword evidence="2" id="KW-1185">Reference proteome</keyword>
<dbReference type="GO" id="GO:0004842">
    <property type="term" value="F:ubiquitin-protein transferase activity"/>
    <property type="evidence" value="ECO:0007669"/>
    <property type="project" value="InterPro"/>
</dbReference>
<organism evidence="1 2">
    <name type="scientific">Desmophyllum pertusum</name>
    <dbReference type="NCBI Taxonomy" id="174260"/>
    <lineage>
        <taxon>Eukaryota</taxon>
        <taxon>Metazoa</taxon>
        <taxon>Cnidaria</taxon>
        <taxon>Anthozoa</taxon>
        <taxon>Hexacorallia</taxon>
        <taxon>Scleractinia</taxon>
        <taxon>Caryophylliina</taxon>
        <taxon>Caryophylliidae</taxon>
        <taxon>Desmophyllum</taxon>
    </lineage>
</organism>
<accession>A0A9W9YJ57</accession>
<dbReference type="InterPro" id="IPR035983">
    <property type="entry name" value="Hect_E3_ubiquitin_ligase"/>
</dbReference>
<protein>
    <recommendedName>
        <fullName evidence="3">HECT domain-containing protein</fullName>
    </recommendedName>
</protein>
<sequence>MVDGQGNDERGEDVRGIYRDALSSFWQEFYMSCSLGERGRVPFLRHDFQADEWAAVGRIISKGYLDLGYFPVMLSKAFFISAMLGEKAVSDEILLQSFNEYLAPIEEQVVCEALSRPEDAWNCGDKDAEEHEEDKELTELLDRFGCRKLPTKENIKSLILEVAHKEIIQKAQYVADCWNDIFRESLADSKLSRMEGVCSLYKSLEPTTKKVLGMIVAMPGNNAERSALDFLKRFIRGLDVQLLKCLLMFVTGADVICVSTIGVAFTKLEGLGRRPIAHTCSSILELPSTYDCYAEFRAEFTNVLANGKWQNDIM</sequence>
<dbReference type="AlphaFoldDB" id="A0A9W9YJ57"/>
<dbReference type="Proteomes" id="UP001163046">
    <property type="component" value="Unassembled WGS sequence"/>
</dbReference>
<comment type="caution">
    <text evidence="1">The sequence shown here is derived from an EMBL/GenBank/DDBJ whole genome shotgun (WGS) entry which is preliminary data.</text>
</comment>
<dbReference type="OrthoDB" id="5982998at2759"/>
<evidence type="ECO:0008006" key="3">
    <source>
        <dbReference type="Google" id="ProtNLM"/>
    </source>
</evidence>
<evidence type="ECO:0000313" key="1">
    <source>
        <dbReference type="EMBL" id="KAJ7352792.1"/>
    </source>
</evidence>
<gene>
    <name evidence="1" type="ORF">OS493_033853</name>
</gene>
<dbReference type="EMBL" id="MU827347">
    <property type="protein sequence ID" value="KAJ7352792.1"/>
    <property type="molecule type" value="Genomic_DNA"/>
</dbReference>
<dbReference type="SUPFAM" id="SSF56204">
    <property type="entry name" value="Hect, E3 ligase catalytic domain"/>
    <property type="match status" value="1"/>
</dbReference>
<evidence type="ECO:0000313" key="2">
    <source>
        <dbReference type="Proteomes" id="UP001163046"/>
    </source>
</evidence>